<evidence type="ECO:0000313" key="2">
    <source>
        <dbReference type="Proteomes" id="UP000199352"/>
    </source>
</evidence>
<proteinExistence type="predicted"/>
<dbReference type="Proteomes" id="UP000199352">
    <property type="component" value="Unassembled WGS sequence"/>
</dbReference>
<accession>A0A1H9UU88</accession>
<sequence length="75" mass="8141">MPERTTLSIKVVVAPHVAEGLHALVRKALAGPTATRDERGRRGGDTYVNKVSGTVNDTVIQIGRLHGNFNDHRGR</sequence>
<protein>
    <submittedName>
        <fullName evidence="1">Uncharacterized protein</fullName>
    </submittedName>
</protein>
<evidence type="ECO:0000313" key="1">
    <source>
        <dbReference type="EMBL" id="SES12982.1"/>
    </source>
</evidence>
<dbReference type="STRING" id="402600.SAMN05216188_122152"/>
<dbReference type="AlphaFoldDB" id="A0A1H9UU88"/>
<dbReference type="OrthoDB" id="3699133at2"/>
<dbReference type="RefSeq" id="WP_089959034.1">
    <property type="nucleotide sequence ID" value="NZ_FOFR01000022.1"/>
</dbReference>
<organism evidence="1 2">
    <name type="scientific">Lentzea xinjiangensis</name>
    <dbReference type="NCBI Taxonomy" id="402600"/>
    <lineage>
        <taxon>Bacteria</taxon>
        <taxon>Bacillati</taxon>
        <taxon>Actinomycetota</taxon>
        <taxon>Actinomycetes</taxon>
        <taxon>Pseudonocardiales</taxon>
        <taxon>Pseudonocardiaceae</taxon>
        <taxon>Lentzea</taxon>
    </lineage>
</organism>
<reference evidence="2" key="1">
    <citation type="submission" date="2016-10" db="EMBL/GenBank/DDBJ databases">
        <authorList>
            <person name="Varghese N."/>
            <person name="Submissions S."/>
        </authorList>
    </citation>
    <scope>NUCLEOTIDE SEQUENCE [LARGE SCALE GENOMIC DNA]</scope>
    <source>
        <strain evidence="2">CGMCC 4.3525</strain>
    </source>
</reference>
<keyword evidence="2" id="KW-1185">Reference proteome</keyword>
<name>A0A1H9UU88_9PSEU</name>
<dbReference type="EMBL" id="FOFR01000022">
    <property type="protein sequence ID" value="SES12982.1"/>
    <property type="molecule type" value="Genomic_DNA"/>
</dbReference>
<gene>
    <name evidence="1" type="ORF">SAMN05216188_122152</name>
</gene>